<dbReference type="eggNOG" id="ENOG502QVAF">
    <property type="taxonomic scope" value="Eukaryota"/>
</dbReference>
<evidence type="ECO:0000259" key="8">
    <source>
        <dbReference type="PROSITE" id="PS50217"/>
    </source>
</evidence>
<accession>J3NL28</accession>
<keyword evidence="3" id="KW-0805">Transcription regulation</keyword>
<feature type="region of interest" description="Disordered" evidence="7">
    <location>
        <begin position="570"/>
        <end position="592"/>
    </location>
</feature>
<dbReference type="Gene3D" id="1.20.5.170">
    <property type="match status" value="1"/>
</dbReference>
<feature type="domain" description="BZIP" evidence="8">
    <location>
        <begin position="246"/>
        <end position="309"/>
    </location>
</feature>
<evidence type="ECO:0000256" key="5">
    <source>
        <dbReference type="ARBA" id="ARBA00023163"/>
    </source>
</evidence>
<reference evidence="9" key="3">
    <citation type="submission" date="2010-09" db="EMBL/GenBank/DDBJ databases">
        <title>Annotation of Gaeumannomyces graminis var. tritici R3-111a-1.</title>
        <authorList>
            <consortium name="The Broad Institute Genome Sequencing Platform"/>
            <person name="Ma L.-J."/>
            <person name="Dead R."/>
            <person name="Young S.K."/>
            <person name="Zeng Q."/>
            <person name="Gargeya S."/>
            <person name="Fitzgerald M."/>
            <person name="Haas B."/>
            <person name="Abouelleil A."/>
            <person name="Alvarado L."/>
            <person name="Arachchi H.M."/>
            <person name="Berlin A."/>
            <person name="Brown A."/>
            <person name="Chapman S.B."/>
            <person name="Chen Z."/>
            <person name="Dunbar C."/>
            <person name="Freedman E."/>
            <person name="Gearin G."/>
            <person name="Gellesch M."/>
            <person name="Goldberg J."/>
            <person name="Griggs A."/>
            <person name="Gujja S."/>
            <person name="Heiman D."/>
            <person name="Howarth C."/>
            <person name="Larson L."/>
            <person name="Lui A."/>
            <person name="MacDonald P.J.P."/>
            <person name="Mehta T."/>
            <person name="Montmayeur A."/>
            <person name="Murphy C."/>
            <person name="Neiman D."/>
            <person name="Pearson M."/>
            <person name="Priest M."/>
            <person name="Roberts A."/>
            <person name="Saif S."/>
            <person name="Shea T."/>
            <person name="Shenoy N."/>
            <person name="Sisk P."/>
            <person name="Stolte C."/>
            <person name="Sykes S."/>
            <person name="Yandava C."/>
            <person name="Wortman J."/>
            <person name="Nusbaum C."/>
            <person name="Birren B."/>
        </authorList>
    </citation>
    <scope>NUCLEOTIDE SEQUENCE</scope>
    <source>
        <strain evidence="9">R3-111a-1</strain>
    </source>
</reference>
<evidence type="ECO:0000313" key="9">
    <source>
        <dbReference type="EMBL" id="EJT81995.1"/>
    </source>
</evidence>
<dbReference type="PANTHER" id="PTHR47416:SF8">
    <property type="entry name" value="BASIC-LEUCINE ZIPPER TRANSCRIPTION FACTOR E-RELATED"/>
    <property type="match status" value="1"/>
</dbReference>
<dbReference type="RefSeq" id="XP_009218004.1">
    <property type="nucleotide sequence ID" value="XM_009219740.1"/>
</dbReference>
<evidence type="ECO:0000313" key="11">
    <source>
        <dbReference type="Proteomes" id="UP000006039"/>
    </source>
</evidence>
<dbReference type="GO" id="GO:0003700">
    <property type="term" value="F:DNA-binding transcription factor activity"/>
    <property type="evidence" value="ECO:0007669"/>
    <property type="project" value="InterPro"/>
</dbReference>
<comment type="subcellular location">
    <subcellularLocation>
        <location evidence="1">Nucleus</location>
    </subcellularLocation>
</comment>
<dbReference type="Pfam" id="PF00170">
    <property type="entry name" value="bZIP_1"/>
    <property type="match status" value="1"/>
</dbReference>
<keyword evidence="11" id="KW-1185">Reference proteome</keyword>
<keyword evidence="5" id="KW-0804">Transcription</keyword>
<reference evidence="11" key="1">
    <citation type="submission" date="2010-07" db="EMBL/GenBank/DDBJ databases">
        <title>The genome sequence of Gaeumannomyces graminis var. tritici strain R3-111a-1.</title>
        <authorList>
            <consortium name="The Broad Institute Genome Sequencing Platform"/>
            <person name="Ma L.-J."/>
            <person name="Dead R."/>
            <person name="Young S."/>
            <person name="Zeng Q."/>
            <person name="Koehrsen M."/>
            <person name="Alvarado L."/>
            <person name="Berlin A."/>
            <person name="Chapman S.B."/>
            <person name="Chen Z."/>
            <person name="Freedman E."/>
            <person name="Gellesch M."/>
            <person name="Goldberg J."/>
            <person name="Griggs A."/>
            <person name="Gujja S."/>
            <person name="Heilman E.R."/>
            <person name="Heiman D."/>
            <person name="Hepburn T."/>
            <person name="Howarth C."/>
            <person name="Jen D."/>
            <person name="Larson L."/>
            <person name="Mehta T."/>
            <person name="Neiman D."/>
            <person name="Pearson M."/>
            <person name="Roberts A."/>
            <person name="Saif S."/>
            <person name="Shea T."/>
            <person name="Shenoy N."/>
            <person name="Sisk P."/>
            <person name="Stolte C."/>
            <person name="Sykes S."/>
            <person name="Walk T."/>
            <person name="White J."/>
            <person name="Yandava C."/>
            <person name="Haas B."/>
            <person name="Nusbaum C."/>
            <person name="Birren B."/>
        </authorList>
    </citation>
    <scope>NUCLEOTIDE SEQUENCE [LARGE SCALE GENOMIC DNA]</scope>
    <source>
        <strain evidence="11">R3-111a-1</strain>
    </source>
</reference>
<dbReference type="EMBL" id="GL385395">
    <property type="protein sequence ID" value="EJT81995.1"/>
    <property type="molecule type" value="Genomic_DNA"/>
</dbReference>
<keyword evidence="4" id="KW-0238">DNA-binding</keyword>
<evidence type="ECO:0000256" key="2">
    <source>
        <dbReference type="ARBA" id="ARBA00007163"/>
    </source>
</evidence>
<dbReference type="HOGENOM" id="CLU_017851_2_0_1"/>
<dbReference type="SMART" id="SM00338">
    <property type="entry name" value="BRLZ"/>
    <property type="match status" value="1"/>
</dbReference>
<reference evidence="9" key="2">
    <citation type="submission" date="2010-07" db="EMBL/GenBank/DDBJ databases">
        <authorList>
            <consortium name="The Broad Institute Genome Sequencing Platform"/>
            <consortium name="Broad Institute Genome Sequencing Center for Infectious Disease"/>
            <person name="Ma L.-J."/>
            <person name="Dead R."/>
            <person name="Young S."/>
            <person name="Zeng Q."/>
            <person name="Koehrsen M."/>
            <person name="Alvarado L."/>
            <person name="Berlin A."/>
            <person name="Chapman S.B."/>
            <person name="Chen Z."/>
            <person name="Freedman E."/>
            <person name="Gellesch M."/>
            <person name="Goldberg J."/>
            <person name="Griggs A."/>
            <person name="Gujja S."/>
            <person name="Heilman E.R."/>
            <person name="Heiman D."/>
            <person name="Hepburn T."/>
            <person name="Howarth C."/>
            <person name="Jen D."/>
            <person name="Larson L."/>
            <person name="Mehta T."/>
            <person name="Neiman D."/>
            <person name="Pearson M."/>
            <person name="Roberts A."/>
            <person name="Saif S."/>
            <person name="Shea T."/>
            <person name="Shenoy N."/>
            <person name="Sisk P."/>
            <person name="Stolte C."/>
            <person name="Sykes S."/>
            <person name="Walk T."/>
            <person name="White J."/>
            <person name="Yandava C."/>
            <person name="Haas B."/>
            <person name="Nusbaum C."/>
            <person name="Birren B."/>
        </authorList>
    </citation>
    <scope>NUCLEOTIDE SEQUENCE</scope>
    <source>
        <strain evidence="9">R3-111a-1</strain>
    </source>
</reference>
<proteinExistence type="inferred from homology"/>
<evidence type="ECO:0000256" key="4">
    <source>
        <dbReference type="ARBA" id="ARBA00023125"/>
    </source>
</evidence>
<evidence type="ECO:0000256" key="7">
    <source>
        <dbReference type="SAM" id="MobiDB-lite"/>
    </source>
</evidence>
<dbReference type="PROSITE" id="PS50217">
    <property type="entry name" value="BZIP"/>
    <property type="match status" value="1"/>
</dbReference>
<comment type="similarity">
    <text evidence="2">Belongs to the bZIP family.</text>
</comment>
<protein>
    <recommendedName>
        <fullName evidence="8">BZIP domain-containing protein</fullName>
    </recommendedName>
</protein>
<reference evidence="10" key="5">
    <citation type="submission" date="2018-04" db="UniProtKB">
        <authorList>
            <consortium name="EnsemblFungi"/>
        </authorList>
    </citation>
    <scope>IDENTIFICATION</scope>
    <source>
        <strain evidence="10">R3-111a-1</strain>
    </source>
</reference>
<evidence type="ECO:0000256" key="6">
    <source>
        <dbReference type="ARBA" id="ARBA00023242"/>
    </source>
</evidence>
<evidence type="ECO:0000256" key="1">
    <source>
        <dbReference type="ARBA" id="ARBA00004123"/>
    </source>
</evidence>
<dbReference type="GO" id="GO:0003677">
    <property type="term" value="F:DNA binding"/>
    <property type="evidence" value="ECO:0007669"/>
    <property type="project" value="UniProtKB-KW"/>
</dbReference>
<dbReference type="GO" id="GO:0005634">
    <property type="term" value="C:nucleus"/>
    <property type="evidence" value="ECO:0007669"/>
    <property type="project" value="UniProtKB-SubCell"/>
</dbReference>
<dbReference type="Proteomes" id="UP000006039">
    <property type="component" value="Unassembled WGS sequence"/>
</dbReference>
<dbReference type="STRING" id="644352.J3NL28"/>
<dbReference type="InterPro" id="IPR046347">
    <property type="entry name" value="bZIP_sf"/>
</dbReference>
<sequence>MVSAFQMQQYYRPTALSVDTQKFFDEEDDSVLDEGILEQSGLEQGLEMSPNMVDSRRESFAMGASLFSPRHDDWSASVEMQSVPSNNPFLDQTPNTTSNNPFMRMDQNQHQQAHGFVPQQTWTSTAASAGAVAAFDGLPVEFDSTSASLYRTPIPFSNPANNVTMFSSVPSQASLPTSPQKEHWSGNMAMNKKVRPGSPGLRSHNELRKGDGIRKKNARFDIPAERNLANIDQLIAQSTDEQETKELKQQKRLLRNRQAALDSRQRKKQHTERLEDEKKHYTSHISTLEEELEDMRLQMSHLMEERAQLVNRIQIHEFDKEELVRRHTEETADLRRKLKVLTTHIESTEGTDVSGASGLPVMPGANAGGFSGSFGPDMGISVDGSWDGMGYMPDFGAAMDPAASVPDIKQELPQHKMQVVVANKKHDAAVESEKPSTQGGLLFMLFLVGALVCSSRSSVPSIPRVSEDVRAASESILQNVIKDAGVAEPAAATGFALRGAAAPSGTINWPAPSPMASAPAATGLDGVAPSMLGDLTDLLTRPTAEQSKEEAFGMTASQYSSMMMSDEFLQAGPSSGGGERSTSQGRRNLAEAMASVRQGSKAEVYTRSLLWDQIPSDVVRTFVKMVAECNQNQGDGISA</sequence>
<feature type="compositionally biased region" description="Basic and acidic residues" evidence="7">
    <location>
        <begin position="271"/>
        <end position="280"/>
    </location>
</feature>
<dbReference type="VEuPathDB" id="FungiDB:GGTG_01969"/>
<dbReference type="CDD" id="cd14686">
    <property type="entry name" value="bZIP"/>
    <property type="match status" value="1"/>
</dbReference>
<feature type="region of interest" description="Disordered" evidence="7">
    <location>
        <begin position="190"/>
        <end position="216"/>
    </location>
</feature>
<gene>
    <name evidence="10" type="primary">20342427</name>
    <name evidence="9" type="ORF">GGTG_01969</name>
</gene>
<keyword evidence="6" id="KW-0539">Nucleus</keyword>
<feature type="compositionally biased region" description="Basic and acidic residues" evidence="7">
    <location>
        <begin position="203"/>
        <end position="216"/>
    </location>
</feature>
<dbReference type="GeneID" id="20342427"/>
<reference evidence="10" key="4">
    <citation type="journal article" date="2015" name="G3 (Bethesda)">
        <title>Genome sequences of three phytopathogenic species of the Magnaporthaceae family of fungi.</title>
        <authorList>
            <person name="Okagaki L.H."/>
            <person name="Nunes C.C."/>
            <person name="Sailsbery J."/>
            <person name="Clay B."/>
            <person name="Brown D."/>
            <person name="John T."/>
            <person name="Oh Y."/>
            <person name="Young N."/>
            <person name="Fitzgerald M."/>
            <person name="Haas B.J."/>
            <person name="Zeng Q."/>
            <person name="Young S."/>
            <person name="Adiconis X."/>
            <person name="Fan L."/>
            <person name="Levin J.Z."/>
            <person name="Mitchell T.K."/>
            <person name="Okubara P.A."/>
            <person name="Farman M.L."/>
            <person name="Kohn L.M."/>
            <person name="Birren B."/>
            <person name="Ma L.-J."/>
            <person name="Dean R.A."/>
        </authorList>
    </citation>
    <scope>NUCLEOTIDE SEQUENCE</scope>
    <source>
        <strain evidence="10">R3-111a-1</strain>
    </source>
</reference>
<evidence type="ECO:0000256" key="3">
    <source>
        <dbReference type="ARBA" id="ARBA00023015"/>
    </source>
</evidence>
<feature type="region of interest" description="Disordered" evidence="7">
    <location>
        <begin position="259"/>
        <end position="283"/>
    </location>
</feature>
<dbReference type="AlphaFoldDB" id="J3NL28"/>
<name>J3NL28_GAET3</name>
<organism evidence="9">
    <name type="scientific">Gaeumannomyces tritici (strain R3-111a-1)</name>
    <name type="common">Wheat and barley take-all root rot fungus</name>
    <name type="synonym">Gaeumannomyces graminis var. tritici</name>
    <dbReference type="NCBI Taxonomy" id="644352"/>
    <lineage>
        <taxon>Eukaryota</taxon>
        <taxon>Fungi</taxon>
        <taxon>Dikarya</taxon>
        <taxon>Ascomycota</taxon>
        <taxon>Pezizomycotina</taxon>
        <taxon>Sordariomycetes</taxon>
        <taxon>Sordariomycetidae</taxon>
        <taxon>Magnaporthales</taxon>
        <taxon>Magnaporthaceae</taxon>
        <taxon>Gaeumannomyces</taxon>
    </lineage>
</organism>
<dbReference type="EnsemblFungi" id="EJT81995">
    <property type="protein sequence ID" value="EJT81995"/>
    <property type="gene ID" value="GGTG_01969"/>
</dbReference>
<dbReference type="OrthoDB" id="644067at2759"/>
<evidence type="ECO:0000313" key="10">
    <source>
        <dbReference type="EnsemblFungi" id="EJT81995"/>
    </source>
</evidence>
<dbReference type="InterPro" id="IPR004827">
    <property type="entry name" value="bZIP"/>
</dbReference>
<dbReference type="PANTHER" id="PTHR47416">
    <property type="entry name" value="BASIC-LEUCINE ZIPPER TRANSCRIPTION FACTOR F-RELATED"/>
    <property type="match status" value="1"/>
</dbReference>
<dbReference type="SUPFAM" id="SSF57959">
    <property type="entry name" value="Leucine zipper domain"/>
    <property type="match status" value="1"/>
</dbReference>